<dbReference type="Proteomes" id="UP000078343">
    <property type="component" value="Unassembled WGS sequence"/>
</dbReference>
<protein>
    <submittedName>
        <fullName evidence="2">Uncharacterized protein</fullName>
    </submittedName>
</protein>
<evidence type="ECO:0000313" key="3">
    <source>
        <dbReference type="Proteomes" id="UP000078343"/>
    </source>
</evidence>
<accession>A0A178Z698</accession>
<dbReference type="EMBL" id="LVYI01000012">
    <property type="protein sequence ID" value="OAP54986.1"/>
    <property type="molecule type" value="Genomic_DNA"/>
</dbReference>
<gene>
    <name evidence="2" type="ORF">AYL99_10686</name>
</gene>
<feature type="compositionally biased region" description="Low complexity" evidence="1">
    <location>
        <begin position="53"/>
        <end position="67"/>
    </location>
</feature>
<comment type="caution">
    <text evidence="2">The sequence shown here is derived from an EMBL/GenBank/DDBJ whole genome shotgun (WGS) entry which is preliminary data.</text>
</comment>
<proteinExistence type="predicted"/>
<feature type="region of interest" description="Disordered" evidence="1">
    <location>
        <begin position="1"/>
        <end position="88"/>
    </location>
</feature>
<reference evidence="2 3" key="1">
    <citation type="submission" date="2016-04" db="EMBL/GenBank/DDBJ databases">
        <title>Draft genome of Fonsecaea erecta CBS 125763.</title>
        <authorList>
            <person name="Weiss V.A."/>
            <person name="Vicente V.A."/>
            <person name="Raittz R.T."/>
            <person name="Moreno L.F."/>
            <person name="De Souza E.M."/>
            <person name="Pedrosa F.O."/>
            <person name="Steffens M.B."/>
            <person name="Faoro H."/>
            <person name="Tadra-Sfeir M.Z."/>
            <person name="Najafzadeh M.J."/>
            <person name="Felipe M.S."/>
            <person name="Teixeira M."/>
            <person name="Sun J."/>
            <person name="Xi L."/>
            <person name="Gomes R."/>
            <person name="De Azevedo C.M."/>
            <person name="Salgado C.G."/>
            <person name="Da Silva M.B."/>
            <person name="Nascimento M.F."/>
            <person name="Queiroz-Telles F."/>
            <person name="Attili D.S."/>
            <person name="Gorbushina A."/>
        </authorList>
    </citation>
    <scope>NUCLEOTIDE SEQUENCE [LARGE SCALE GENOMIC DNA]</scope>
    <source>
        <strain evidence="2 3">CBS 125763</strain>
    </source>
</reference>
<feature type="region of interest" description="Disordered" evidence="1">
    <location>
        <begin position="126"/>
        <end position="154"/>
    </location>
</feature>
<dbReference type="GeneID" id="30014854"/>
<evidence type="ECO:0000256" key="1">
    <source>
        <dbReference type="SAM" id="MobiDB-lite"/>
    </source>
</evidence>
<feature type="compositionally biased region" description="Basic residues" evidence="1">
    <location>
        <begin position="1"/>
        <end position="11"/>
    </location>
</feature>
<organism evidence="2 3">
    <name type="scientific">Fonsecaea erecta</name>
    <dbReference type="NCBI Taxonomy" id="1367422"/>
    <lineage>
        <taxon>Eukaryota</taxon>
        <taxon>Fungi</taxon>
        <taxon>Dikarya</taxon>
        <taxon>Ascomycota</taxon>
        <taxon>Pezizomycotina</taxon>
        <taxon>Eurotiomycetes</taxon>
        <taxon>Chaetothyriomycetidae</taxon>
        <taxon>Chaetothyriales</taxon>
        <taxon>Herpotrichiellaceae</taxon>
        <taxon>Fonsecaea</taxon>
    </lineage>
</organism>
<keyword evidence="3" id="KW-1185">Reference proteome</keyword>
<name>A0A178Z698_9EURO</name>
<dbReference type="RefSeq" id="XP_018688353.1">
    <property type="nucleotide sequence ID" value="XM_018842192.1"/>
</dbReference>
<feature type="compositionally biased region" description="Pro residues" evidence="1">
    <location>
        <begin position="68"/>
        <end position="78"/>
    </location>
</feature>
<dbReference type="AlphaFoldDB" id="A0A178Z698"/>
<feature type="compositionally biased region" description="Polar residues" evidence="1">
    <location>
        <begin position="130"/>
        <end position="147"/>
    </location>
</feature>
<evidence type="ECO:0000313" key="2">
    <source>
        <dbReference type="EMBL" id="OAP54986.1"/>
    </source>
</evidence>
<sequence length="182" mass="19896">MSFLRKNKKQPQRPPSMLGGMEDEEDPFHAPDVQMVSHPVQAVGPSHFPPAPVQHAPAAVPAQRAPAAPAPHMPPAAPPAGASTTPPQRISIPADAAFGWSMRMPGITRQAHPLWPLSPRPFSPRPFSPCTGQRSRTSRTPLASTRSWWWPDEGEEEPYHDTLAAYHGGNEMEDDGQEVHAY</sequence>